<dbReference type="Proteomes" id="UP000324222">
    <property type="component" value="Unassembled WGS sequence"/>
</dbReference>
<protein>
    <submittedName>
        <fullName evidence="1">Uncharacterized protein</fullName>
    </submittedName>
</protein>
<dbReference type="EMBL" id="VSRR010023673">
    <property type="protein sequence ID" value="MPC65671.1"/>
    <property type="molecule type" value="Genomic_DNA"/>
</dbReference>
<evidence type="ECO:0000313" key="1">
    <source>
        <dbReference type="EMBL" id="MPC65671.1"/>
    </source>
</evidence>
<sequence length="78" mass="8862">MLWRAQKALYWEGIEGNLCYHCASCHTCNIHAPFQCPEPLLFIPPPVYPFQQTVVDLSDGVLLSSSLWMVAPTWGVKR</sequence>
<dbReference type="AlphaFoldDB" id="A0A5B7GZF4"/>
<accession>A0A5B7GZF4</accession>
<comment type="caution">
    <text evidence="1">The sequence shown here is derived from an EMBL/GenBank/DDBJ whole genome shotgun (WGS) entry which is preliminary data.</text>
</comment>
<reference evidence="1 2" key="1">
    <citation type="submission" date="2019-05" db="EMBL/GenBank/DDBJ databases">
        <title>Another draft genome of Portunus trituberculatus and its Hox gene families provides insights of decapod evolution.</title>
        <authorList>
            <person name="Jeong J.-H."/>
            <person name="Song I."/>
            <person name="Kim S."/>
            <person name="Choi T."/>
            <person name="Kim D."/>
            <person name="Ryu S."/>
            <person name="Kim W."/>
        </authorList>
    </citation>
    <scope>NUCLEOTIDE SEQUENCE [LARGE SCALE GENOMIC DNA]</scope>
    <source>
        <tissue evidence="1">Muscle</tissue>
    </source>
</reference>
<proteinExistence type="predicted"/>
<evidence type="ECO:0000313" key="2">
    <source>
        <dbReference type="Proteomes" id="UP000324222"/>
    </source>
</evidence>
<keyword evidence="2" id="KW-1185">Reference proteome</keyword>
<gene>
    <name evidence="1" type="ORF">E2C01_059809</name>
</gene>
<name>A0A5B7GZF4_PORTR</name>
<organism evidence="1 2">
    <name type="scientific">Portunus trituberculatus</name>
    <name type="common">Swimming crab</name>
    <name type="synonym">Neptunus trituberculatus</name>
    <dbReference type="NCBI Taxonomy" id="210409"/>
    <lineage>
        <taxon>Eukaryota</taxon>
        <taxon>Metazoa</taxon>
        <taxon>Ecdysozoa</taxon>
        <taxon>Arthropoda</taxon>
        <taxon>Crustacea</taxon>
        <taxon>Multicrustacea</taxon>
        <taxon>Malacostraca</taxon>
        <taxon>Eumalacostraca</taxon>
        <taxon>Eucarida</taxon>
        <taxon>Decapoda</taxon>
        <taxon>Pleocyemata</taxon>
        <taxon>Brachyura</taxon>
        <taxon>Eubrachyura</taxon>
        <taxon>Portunoidea</taxon>
        <taxon>Portunidae</taxon>
        <taxon>Portuninae</taxon>
        <taxon>Portunus</taxon>
    </lineage>
</organism>